<dbReference type="RefSeq" id="XP_016760902.1">
    <property type="nucleotide sequence ID" value="XM_016900727.1"/>
</dbReference>
<feature type="compositionally biased region" description="Low complexity" evidence="1">
    <location>
        <begin position="26"/>
        <end position="43"/>
    </location>
</feature>
<dbReference type="AlphaFoldDB" id="M3BXH8"/>
<evidence type="ECO:0000313" key="2">
    <source>
        <dbReference type="EMBL" id="EMF12781.1"/>
    </source>
</evidence>
<organism evidence="2 3">
    <name type="scientific">Sphaerulina musiva (strain SO2202)</name>
    <name type="common">Poplar stem canker fungus</name>
    <name type="synonym">Septoria musiva</name>
    <dbReference type="NCBI Taxonomy" id="692275"/>
    <lineage>
        <taxon>Eukaryota</taxon>
        <taxon>Fungi</taxon>
        <taxon>Dikarya</taxon>
        <taxon>Ascomycota</taxon>
        <taxon>Pezizomycotina</taxon>
        <taxon>Dothideomycetes</taxon>
        <taxon>Dothideomycetidae</taxon>
        <taxon>Mycosphaerellales</taxon>
        <taxon>Mycosphaerellaceae</taxon>
        <taxon>Sphaerulina</taxon>
    </lineage>
</organism>
<protein>
    <submittedName>
        <fullName evidence="2">Uncharacterized protein</fullName>
    </submittedName>
</protein>
<dbReference type="GeneID" id="27897864"/>
<keyword evidence="3" id="KW-1185">Reference proteome</keyword>
<feature type="region of interest" description="Disordered" evidence="1">
    <location>
        <begin position="1"/>
        <end position="46"/>
    </location>
</feature>
<name>M3BXH8_SPHMS</name>
<reference evidence="2 3" key="1">
    <citation type="journal article" date="2012" name="PLoS Pathog.">
        <title>Diverse lifestyles and strategies of plant pathogenesis encoded in the genomes of eighteen Dothideomycetes fungi.</title>
        <authorList>
            <person name="Ohm R.A."/>
            <person name="Feau N."/>
            <person name="Henrissat B."/>
            <person name="Schoch C.L."/>
            <person name="Horwitz B.A."/>
            <person name="Barry K.W."/>
            <person name="Condon B.J."/>
            <person name="Copeland A.C."/>
            <person name="Dhillon B."/>
            <person name="Glaser F."/>
            <person name="Hesse C.N."/>
            <person name="Kosti I."/>
            <person name="LaButti K."/>
            <person name="Lindquist E.A."/>
            <person name="Lucas S."/>
            <person name="Salamov A.A."/>
            <person name="Bradshaw R.E."/>
            <person name="Ciuffetti L."/>
            <person name="Hamelin R.C."/>
            <person name="Kema G.H.J."/>
            <person name="Lawrence C."/>
            <person name="Scott J.A."/>
            <person name="Spatafora J.W."/>
            <person name="Turgeon B.G."/>
            <person name="de Wit P.J.G.M."/>
            <person name="Zhong S."/>
            <person name="Goodwin S.B."/>
            <person name="Grigoriev I.V."/>
        </authorList>
    </citation>
    <scope>NUCLEOTIDE SEQUENCE [LARGE SCALE GENOMIC DNA]</scope>
    <source>
        <strain evidence="2 3">SO2202</strain>
    </source>
</reference>
<sequence length="329" mass="37306">MPLPTNMKHLLNDGLPGERPPKRHSTSPPSLPTFSSPLTPAPADEMEDRTVIATHSTPPKSISEHYTYFSEQGKDSTPTETRSGHMASLVSTECEAEDSQGQGEPETEIEADLLGELQTADNYMEVMEPVLPEEPSRAQTPTTSVSQSLRDYCKLMYGKLYVPLQDLTYPDECRLHPEHKDELFDAFLENVTVIVTVWTNYDGLLKQFFGEHEKPRFQDCGKVYLSPEQRTRLEMMDNANGFEMKNVQLNIGTPFRTFFTLYFQHDGEKKVLVNGEVFDYYGLGAPHKPLFDLVVQNMEECSNYEQWFGKAGLNLTDLDNIARLFLGFA</sequence>
<evidence type="ECO:0000256" key="1">
    <source>
        <dbReference type="SAM" id="MobiDB-lite"/>
    </source>
</evidence>
<evidence type="ECO:0000313" key="3">
    <source>
        <dbReference type="Proteomes" id="UP000016931"/>
    </source>
</evidence>
<accession>M3BXH8</accession>
<dbReference type="Proteomes" id="UP000016931">
    <property type="component" value="Unassembled WGS sequence"/>
</dbReference>
<dbReference type="eggNOG" id="ENOG502R9A7">
    <property type="taxonomic scope" value="Eukaryota"/>
</dbReference>
<dbReference type="EMBL" id="KB456264">
    <property type="protein sequence ID" value="EMF12781.1"/>
    <property type="molecule type" value="Genomic_DNA"/>
</dbReference>
<dbReference type="HOGENOM" id="CLU_845113_0_0_1"/>
<dbReference type="OrthoDB" id="3641195at2759"/>
<gene>
    <name evidence="2" type="ORF">SEPMUDRAFT_108241</name>
</gene>
<proteinExistence type="predicted"/>